<dbReference type="EMBL" id="CP009438">
    <property type="protein sequence ID" value="AIS02419.1"/>
    <property type="molecule type" value="Genomic_DNA"/>
</dbReference>
<dbReference type="AlphaFoldDB" id="A0A089YQV9"/>
<evidence type="ECO:0000313" key="1">
    <source>
        <dbReference type="EMBL" id="AIR96045.1"/>
    </source>
</evidence>
<accession>A0A089YQV9</accession>
<organism evidence="1 3">
    <name type="scientific">Streptomyces glaucescens</name>
    <dbReference type="NCBI Taxonomy" id="1907"/>
    <lineage>
        <taxon>Bacteria</taxon>
        <taxon>Bacillati</taxon>
        <taxon>Actinomycetota</taxon>
        <taxon>Actinomycetes</taxon>
        <taxon>Kitasatosporales</taxon>
        <taxon>Streptomycetaceae</taxon>
        <taxon>Streptomyces</taxon>
    </lineage>
</organism>
<evidence type="ECO:0000313" key="3">
    <source>
        <dbReference type="Proteomes" id="UP000029482"/>
    </source>
</evidence>
<dbReference type="eggNOG" id="ENOG5031Y9F">
    <property type="taxonomic scope" value="Bacteria"/>
</dbReference>
<reference evidence="3" key="2">
    <citation type="journal article" date="2015" name="J. Biotechnol.">
        <title>Complete genome sequence of the actinobacterium Streptomyces glaucescens GLA.O (DSM 40922) consisting of a linear chromosome and one linear plasmid.</title>
        <authorList>
            <person name="Ortseifen V."/>
            <person name="Winkler A."/>
            <person name="Albersmeier A."/>
            <person name="Wendler S."/>
            <person name="Puhler A."/>
            <person name="Kalinowski J."/>
            <person name="Ruckert C."/>
        </authorList>
    </citation>
    <scope>NUCLEOTIDE SEQUENCE [LARGE SCALE GENOMIC DNA]</scope>
    <source>
        <strain evidence="3">DSM 40922 / GLA O</strain>
    </source>
</reference>
<dbReference type="KEGG" id="sgu:SGLAU_32435"/>
<reference evidence="1" key="1">
    <citation type="submission" date="2014-09" db="EMBL/GenBank/DDBJ databases">
        <title>Complete genome sequence of the Actinobacterium Streptomyces glaucescens GLA.O (=DSM 40922) consisting of a linear chromosome and one linear plasmid.</title>
        <authorList>
            <person name="Ortseifen V."/>
            <person name="Albersmeier A."/>
            <person name="Winkler A."/>
            <person name="Puhler A."/>
            <person name="Kalinowski J."/>
            <person name="Ruckert C."/>
        </authorList>
    </citation>
    <scope>NUCLEOTIDE SEQUENCE [LARGE SCALE GENOMIC DNA]</scope>
    <source>
        <strain evidence="1">GLA.O</strain>
    </source>
</reference>
<gene>
    <name evidence="1" type="ORF">SGLAU_00065</name>
    <name evidence="2" type="ORF">SGLAU_32435</name>
</gene>
<evidence type="ECO:0000313" key="2">
    <source>
        <dbReference type="EMBL" id="AIS02419.1"/>
    </source>
</evidence>
<dbReference type="EMBL" id="CP009438">
    <property type="protein sequence ID" value="AIR96045.1"/>
    <property type="molecule type" value="Genomic_DNA"/>
</dbReference>
<name>A0A089YQV9_STRGA</name>
<dbReference type="KEGG" id="sgu:SGLAU_00065"/>
<dbReference type="HOGENOM" id="CLU_2384869_0_0_11"/>
<dbReference type="Proteomes" id="UP000029482">
    <property type="component" value="Chromosome"/>
</dbReference>
<sequence>MKIIEDGLYAHDQAAGGPLAEAALRRAGEAGRRMERLQQDPGALTDAQLRDEVRRALRHFMQREPHIGQVTSLAGQIRRGTRCAWLVSDRLALA</sequence>
<proteinExistence type="predicted"/>
<keyword evidence="3" id="KW-1185">Reference proteome</keyword>
<protein>
    <submittedName>
        <fullName evidence="1">Uncharacterized protein</fullName>
    </submittedName>
</protein>